<evidence type="ECO:0000313" key="1">
    <source>
        <dbReference type="EMBL" id="WHM22894.1"/>
    </source>
</evidence>
<dbReference type="AlphaFoldDB" id="A0AAQ3EV31"/>
<proteinExistence type="predicted"/>
<sequence>MITSDELAELQNLVSGKTIRKFRSDMKKEYKLALCGMFGDILKFGQYKRGRFYSIVTSLAADPESFKQLAVRVRSQDTLYGFYLINEHFFYNIDDQKYLDSVLNFFRDYLLNYERKKKRLYLVSDIQKIYDIKNFFLKRGVKVKDHNWMDINFSHQVTLTIPEFFNYVDVINIWNELISVYHQMLREQNLIEAKKLDFRFSTCTRQLVISSITFFECFLYYYLYNLKCDNNLDENHPVKKVIEQDGYIQDKQIVKQVIYKLHQHIKSDRTVKQLYKRIQEHIKLRDRFIHNSAFIEMSNQLSQMEPLMRLGVNEVMDIAQDCIDIVIRIDELLPENEKILFWWDQFETPNFKKKKYISPLNKNREQN</sequence>
<gene>
    <name evidence="1" type="ORF">QL281_07640</name>
</gene>
<protein>
    <submittedName>
        <fullName evidence="1">Uncharacterized protein</fullName>
    </submittedName>
</protein>
<dbReference type="EMBL" id="CP125292">
    <property type="protein sequence ID" value="WHM22894.1"/>
    <property type="molecule type" value="Genomic_DNA"/>
</dbReference>
<dbReference type="RefSeq" id="WP_283010147.1">
    <property type="nucleotide sequence ID" value="NZ_CP125292.1"/>
</dbReference>
<name>A0AAQ3EV31_BACIU</name>
<dbReference type="Proteomes" id="UP001229422">
    <property type="component" value="Chromosome"/>
</dbReference>
<accession>A0AAQ3EV31</accession>
<organism evidence="1 2">
    <name type="scientific">Bacillus subtilis</name>
    <dbReference type="NCBI Taxonomy" id="1423"/>
    <lineage>
        <taxon>Bacteria</taxon>
        <taxon>Bacillati</taxon>
        <taxon>Bacillota</taxon>
        <taxon>Bacilli</taxon>
        <taxon>Bacillales</taxon>
        <taxon>Bacillaceae</taxon>
        <taxon>Bacillus</taxon>
    </lineage>
</organism>
<evidence type="ECO:0000313" key="2">
    <source>
        <dbReference type="Proteomes" id="UP001229422"/>
    </source>
</evidence>
<reference evidence="1" key="1">
    <citation type="submission" date="2023-05" db="EMBL/GenBank/DDBJ databases">
        <title>Complete genome sequence of Bacillus subtilis SRCM117797 isolated from Soybean paste.</title>
        <authorList>
            <person name="Abraha H.B."/>
            <person name="Kim K.-P."/>
            <person name="Ryu M.-S."/>
            <person name="Jeong D.-Y."/>
        </authorList>
    </citation>
    <scope>NUCLEOTIDE SEQUENCE</scope>
    <source>
        <strain evidence="1">SRCM117797</strain>
    </source>
</reference>